<dbReference type="GO" id="GO:0016746">
    <property type="term" value="F:acyltransferase activity"/>
    <property type="evidence" value="ECO:0007669"/>
    <property type="project" value="InterPro"/>
</dbReference>
<sequence>MRTPLSGDFDGPVNRSRNTGGGGMAQRFLVQFVDDLDGTAAEDVETVQFGLDGVTYLIDLNARNADSLRTALRDFIANARRTGGRAGRSTATRTTPGGPRTRKQTQLIREWARENGYELADRGRIPARVIDDFEEAHG</sequence>
<dbReference type="InterPro" id="IPR036625">
    <property type="entry name" value="E3-bd_dom_sf"/>
</dbReference>
<organism evidence="5 6">
    <name type="scientific">Lentzea xinjiangensis</name>
    <dbReference type="NCBI Taxonomy" id="402600"/>
    <lineage>
        <taxon>Bacteria</taxon>
        <taxon>Bacillati</taxon>
        <taxon>Actinomycetota</taxon>
        <taxon>Actinomycetes</taxon>
        <taxon>Pseudonocardiales</taxon>
        <taxon>Pseudonocardiaceae</taxon>
        <taxon>Lentzea</taxon>
    </lineage>
</organism>
<gene>
    <name evidence="5" type="ORF">SAMN05216188_12350</name>
</gene>
<dbReference type="Pfam" id="PF23359">
    <property type="entry name" value="Lsr2_DNA-bd"/>
    <property type="match status" value="1"/>
</dbReference>
<dbReference type="GO" id="GO:0003677">
    <property type="term" value="F:DNA binding"/>
    <property type="evidence" value="ECO:0007669"/>
    <property type="project" value="UniProtKB-KW"/>
</dbReference>
<name>A0A1H9UZI2_9PSEU</name>
<protein>
    <submittedName>
        <fullName evidence="5">Lsr2 protein</fullName>
    </submittedName>
</protein>
<feature type="domain" description="Lsr2 DNA-binding" evidence="4">
    <location>
        <begin position="101"/>
        <end position="136"/>
    </location>
</feature>
<dbReference type="STRING" id="402600.SAMN05216188_12350"/>
<evidence type="ECO:0000259" key="4">
    <source>
        <dbReference type="Pfam" id="PF23359"/>
    </source>
</evidence>
<dbReference type="Proteomes" id="UP000199352">
    <property type="component" value="Unassembled WGS sequence"/>
</dbReference>
<feature type="region of interest" description="Disordered" evidence="2">
    <location>
        <begin position="1"/>
        <end position="22"/>
    </location>
</feature>
<keyword evidence="6" id="KW-1185">Reference proteome</keyword>
<dbReference type="AlphaFoldDB" id="A0A1H9UZI2"/>
<evidence type="ECO:0000313" key="5">
    <source>
        <dbReference type="EMBL" id="SES14749.1"/>
    </source>
</evidence>
<evidence type="ECO:0000313" key="6">
    <source>
        <dbReference type="Proteomes" id="UP000199352"/>
    </source>
</evidence>
<dbReference type="InterPro" id="IPR042261">
    <property type="entry name" value="Lsr2-like_dimerization"/>
</dbReference>
<accession>A0A1H9UZI2</accession>
<feature type="domain" description="Lsr2 dimerization" evidence="3">
    <location>
        <begin position="24"/>
        <end position="83"/>
    </location>
</feature>
<evidence type="ECO:0000256" key="2">
    <source>
        <dbReference type="SAM" id="MobiDB-lite"/>
    </source>
</evidence>
<proteinExistence type="predicted"/>
<feature type="compositionally biased region" description="Low complexity" evidence="2">
    <location>
        <begin position="87"/>
        <end position="99"/>
    </location>
</feature>
<dbReference type="InterPro" id="IPR024412">
    <property type="entry name" value="Lsr2_dim_dom"/>
</dbReference>
<keyword evidence="1" id="KW-0238">DNA-binding</keyword>
<dbReference type="Gene3D" id="4.10.320.10">
    <property type="entry name" value="E3-binding domain"/>
    <property type="match status" value="1"/>
</dbReference>
<evidence type="ECO:0000256" key="1">
    <source>
        <dbReference type="ARBA" id="ARBA00023125"/>
    </source>
</evidence>
<feature type="region of interest" description="Disordered" evidence="2">
    <location>
        <begin position="82"/>
        <end position="106"/>
    </location>
</feature>
<dbReference type="EMBL" id="FOFR01000023">
    <property type="protein sequence ID" value="SES14749.1"/>
    <property type="molecule type" value="Genomic_DNA"/>
</dbReference>
<evidence type="ECO:0000259" key="3">
    <source>
        <dbReference type="Pfam" id="PF11774"/>
    </source>
</evidence>
<dbReference type="InterPro" id="IPR055370">
    <property type="entry name" value="Lsr2_DNA-bd"/>
</dbReference>
<dbReference type="Gene3D" id="3.30.60.230">
    <property type="entry name" value="Lsr2, dimerization domain"/>
    <property type="match status" value="1"/>
</dbReference>
<dbReference type="Pfam" id="PF11774">
    <property type="entry name" value="Lsr2"/>
    <property type="match status" value="1"/>
</dbReference>
<reference evidence="6" key="1">
    <citation type="submission" date="2016-10" db="EMBL/GenBank/DDBJ databases">
        <authorList>
            <person name="Varghese N."/>
            <person name="Submissions S."/>
        </authorList>
    </citation>
    <scope>NUCLEOTIDE SEQUENCE [LARGE SCALE GENOMIC DNA]</scope>
    <source>
        <strain evidence="6">CGMCC 4.3525</strain>
    </source>
</reference>